<evidence type="ECO:0000259" key="11">
    <source>
        <dbReference type="Pfam" id="PF05746"/>
    </source>
</evidence>
<dbReference type="PANTHER" id="PTHR30075">
    <property type="entry name" value="GLYCYL-TRNA SYNTHETASE"/>
    <property type="match status" value="1"/>
</dbReference>
<evidence type="ECO:0000256" key="5">
    <source>
        <dbReference type="ARBA" id="ARBA00022741"/>
    </source>
</evidence>
<keyword evidence="8 10" id="KW-0030">Aminoacyl-tRNA synthetase</keyword>
<evidence type="ECO:0000256" key="9">
    <source>
        <dbReference type="ARBA" id="ARBA00047937"/>
    </source>
</evidence>
<dbReference type="PANTHER" id="PTHR30075:SF2">
    <property type="entry name" value="GLYCINE--TRNA LIGASE, CHLOROPLASTIC_MITOCHONDRIAL 2"/>
    <property type="match status" value="1"/>
</dbReference>
<dbReference type="InterPro" id="IPR006194">
    <property type="entry name" value="Gly-tRNA-synth_heterodimer"/>
</dbReference>
<dbReference type="PROSITE" id="PS50861">
    <property type="entry name" value="AA_TRNA_LIGASE_II_GLYAB"/>
    <property type="match status" value="1"/>
</dbReference>
<dbReference type="PRINTS" id="PR01045">
    <property type="entry name" value="TRNASYNTHGB"/>
</dbReference>
<evidence type="ECO:0000256" key="2">
    <source>
        <dbReference type="ARBA" id="ARBA00008226"/>
    </source>
</evidence>
<evidence type="ECO:0000256" key="7">
    <source>
        <dbReference type="ARBA" id="ARBA00022917"/>
    </source>
</evidence>
<keyword evidence="6 10" id="KW-0067">ATP-binding</keyword>
<dbReference type="Proteomes" id="UP000060487">
    <property type="component" value="Unassembled WGS sequence"/>
</dbReference>
<name>A0ABR5SFJ0_9BACT</name>
<comment type="subcellular location">
    <subcellularLocation>
        <location evidence="1 10">Cytoplasm</location>
    </subcellularLocation>
</comment>
<comment type="similarity">
    <text evidence="2 10">Belongs to the class-II aminoacyl-tRNA synthetase family.</text>
</comment>
<evidence type="ECO:0000313" key="12">
    <source>
        <dbReference type="EMBL" id="KWT84046.1"/>
    </source>
</evidence>
<dbReference type="EMBL" id="LNQR01000070">
    <property type="protein sequence ID" value="KWT84046.1"/>
    <property type="molecule type" value="Genomic_DNA"/>
</dbReference>
<feature type="domain" description="DALR anticodon binding" evidence="11">
    <location>
        <begin position="586"/>
        <end position="678"/>
    </location>
</feature>
<dbReference type="Pfam" id="PF05746">
    <property type="entry name" value="DALR_1"/>
    <property type="match status" value="1"/>
</dbReference>
<evidence type="ECO:0000313" key="13">
    <source>
        <dbReference type="Proteomes" id="UP000060487"/>
    </source>
</evidence>
<organism evidence="12 13">
    <name type="scientific">Candidatus Magnetominusculus xianensis</name>
    <dbReference type="NCBI Taxonomy" id="1748249"/>
    <lineage>
        <taxon>Bacteria</taxon>
        <taxon>Pseudomonadati</taxon>
        <taxon>Nitrospirota</taxon>
        <taxon>Nitrospiria</taxon>
        <taxon>Nitrospirales</taxon>
        <taxon>Nitrospiraceae</taxon>
        <taxon>Candidatus Magnetominusculus</taxon>
    </lineage>
</organism>
<dbReference type="SUPFAM" id="SSF109604">
    <property type="entry name" value="HD-domain/PDEase-like"/>
    <property type="match status" value="1"/>
</dbReference>
<comment type="caution">
    <text evidence="12">The sequence shown here is derived from an EMBL/GenBank/DDBJ whole genome shotgun (WGS) entry which is preliminary data.</text>
</comment>
<evidence type="ECO:0000256" key="10">
    <source>
        <dbReference type="HAMAP-Rule" id="MF_00255"/>
    </source>
</evidence>
<dbReference type="EC" id="6.1.1.14" evidence="10"/>
<dbReference type="InterPro" id="IPR015944">
    <property type="entry name" value="Gly-tRNA-synth_bsu"/>
</dbReference>
<dbReference type="Pfam" id="PF02092">
    <property type="entry name" value="tRNA_synt_2f"/>
    <property type="match status" value="1"/>
</dbReference>
<evidence type="ECO:0000256" key="1">
    <source>
        <dbReference type="ARBA" id="ARBA00004496"/>
    </source>
</evidence>
<dbReference type="GO" id="GO:0004820">
    <property type="term" value="F:glycine-tRNA ligase activity"/>
    <property type="evidence" value="ECO:0007669"/>
    <property type="project" value="UniProtKB-EC"/>
</dbReference>
<comment type="catalytic activity">
    <reaction evidence="9 10">
        <text>tRNA(Gly) + glycine + ATP = glycyl-tRNA(Gly) + AMP + diphosphate</text>
        <dbReference type="Rhea" id="RHEA:16013"/>
        <dbReference type="Rhea" id="RHEA-COMP:9664"/>
        <dbReference type="Rhea" id="RHEA-COMP:9683"/>
        <dbReference type="ChEBI" id="CHEBI:30616"/>
        <dbReference type="ChEBI" id="CHEBI:33019"/>
        <dbReference type="ChEBI" id="CHEBI:57305"/>
        <dbReference type="ChEBI" id="CHEBI:78442"/>
        <dbReference type="ChEBI" id="CHEBI:78522"/>
        <dbReference type="ChEBI" id="CHEBI:456215"/>
        <dbReference type="EC" id="6.1.1.14"/>
    </reaction>
</comment>
<comment type="subunit">
    <text evidence="10">Tetramer of two alpha and two beta subunits.</text>
</comment>
<keyword evidence="4 10" id="KW-0436">Ligase</keyword>
<dbReference type="RefSeq" id="WP_085052582.1">
    <property type="nucleotide sequence ID" value="NZ_LNQR01000070.1"/>
</dbReference>
<evidence type="ECO:0000256" key="6">
    <source>
        <dbReference type="ARBA" id="ARBA00022840"/>
    </source>
</evidence>
<dbReference type="HAMAP" id="MF_00255">
    <property type="entry name" value="Gly_tRNA_synth_beta"/>
    <property type="match status" value="1"/>
</dbReference>
<sequence length="692" mass="76964">MNDNLTISLLLEIGTEEIPAGFLSDGVAAIEELAVKQLKDAAIEFSELRVYATPRRIAVIAHSVKPYQEKKVKEVFGPPVSAAYDANGNPTKAALGFAATHAIDVGQLTTQKRGKGQYIVARIEEPGLAVKDIIGVVFEKIIASIRFPKMMRWADLDVKFARPICWITALCGSEPVSLKYGGVESSNVTYGHRFLSEGAVTLHDINNYISALRANLVILDQHERKEEIRAQAAAIAAEFGASAVTDEGLLETVTYLVEYPVCVTASFPDEFLQLPSELLISVMRGHQKYFALERDGRLINQFIVVSNTLKENAATVRAGAERVIKARLEDAKFYYRHDLELTLHERINDLKGITFHDKLGSLYDKSKRLELIIDYISKELYEPNPAELNKFVPAASLSKTSLATGVVREFTELQGVMGKHYAIKDGYDKEIAAALNEQYMPTQSGAEIPVTEVGTALSLADKLDNIVSFFSVGLVPTGSEDPFALRRQAIGLISILIENKFTAVTIKKLIDRTITILQKDAVLAAQIEVFFRARLEAMFLSRGYANDEVQAALDGFMEIPPVLLINRLDMLRDLKSSDGCNEFLFAFKRIQNIVPGGIIAEPNPELFITNEEKELLIFLTDIKYDIADAVSKGDYKKAYEKMSTLIGPINRFFDKVLVMDKDELQKSNKLALLNEIRRMSVKLADVSKLQER</sequence>
<keyword evidence="3 10" id="KW-0963">Cytoplasm</keyword>
<reference evidence="12 13" key="1">
    <citation type="submission" date="2015-11" db="EMBL/GenBank/DDBJ databases">
        <authorList>
            <person name="Lin W."/>
        </authorList>
    </citation>
    <scope>NUCLEOTIDE SEQUENCE [LARGE SCALE GENOMIC DNA]</scope>
    <source>
        <strain evidence="12 13">HCH-1</strain>
    </source>
</reference>
<evidence type="ECO:0000256" key="3">
    <source>
        <dbReference type="ARBA" id="ARBA00022490"/>
    </source>
</evidence>
<accession>A0ABR5SFJ0</accession>
<keyword evidence="5 10" id="KW-0547">Nucleotide-binding</keyword>
<keyword evidence="7 10" id="KW-0648">Protein biosynthesis</keyword>
<evidence type="ECO:0000256" key="4">
    <source>
        <dbReference type="ARBA" id="ARBA00022598"/>
    </source>
</evidence>
<dbReference type="NCBIfam" id="TIGR00211">
    <property type="entry name" value="glyS"/>
    <property type="match status" value="1"/>
</dbReference>
<keyword evidence="13" id="KW-1185">Reference proteome</keyword>
<proteinExistence type="inferred from homology"/>
<evidence type="ECO:0000256" key="8">
    <source>
        <dbReference type="ARBA" id="ARBA00023146"/>
    </source>
</evidence>
<protein>
    <recommendedName>
        <fullName evidence="10">Glycine--tRNA ligase beta subunit</fullName>
        <ecNumber evidence="10">6.1.1.14</ecNumber>
    </recommendedName>
    <alternativeName>
        <fullName evidence="10">Glycyl-tRNA synthetase beta subunit</fullName>
        <shortName evidence="10">GlyRS</shortName>
    </alternativeName>
</protein>
<dbReference type="InterPro" id="IPR008909">
    <property type="entry name" value="DALR_anticod-bd"/>
</dbReference>
<gene>
    <name evidence="10 12" type="primary">glyS</name>
    <name evidence="12" type="ORF">ASN18_1973</name>
</gene>